<organism evidence="1">
    <name type="scientific">Siphoviridae sp. ctTXt1</name>
    <dbReference type="NCBI Taxonomy" id="2825520"/>
    <lineage>
        <taxon>Viruses</taxon>
        <taxon>Duplodnaviria</taxon>
        <taxon>Heunggongvirae</taxon>
        <taxon>Uroviricota</taxon>
        <taxon>Caudoviricetes</taxon>
    </lineage>
</organism>
<reference evidence="1" key="1">
    <citation type="journal article" date="2021" name="Proc. Natl. Acad. Sci. U.S.A.">
        <title>A Catalog of Tens of Thousands of Viruses from Human Metagenomes Reveals Hidden Associations with Chronic Diseases.</title>
        <authorList>
            <person name="Tisza M.J."/>
            <person name="Buck C.B."/>
        </authorList>
    </citation>
    <scope>NUCLEOTIDE SEQUENCE</scope>
    <source>
        <strain evidence="1">CtTXt1</strain>
    </source>
</reference>
<evidence type="ECO:0000313" key="1">
    <source>
        <dbReference type="EMBL" id="DAE03458.1"/>
    </source>
</evidence>
<name>A0A8S5P908_9CAUD</name>
<accession>A0A8S5P908</accession>
<protein>
    <submittedName>
        <fullName evidence="1">Uncharacterized protein</fullName>
    </submittedName>
</protein>
<proteinExistence type="predicted"/>
<sequence length="162" mass="19546">MIYMITTKIEVPPHLKEYLIGKFCNMQDSPIHFPDKTDIYHIIYDLLERRPINIPPIDQGNLEIYLPERSTGKNPKTYNYLGKRSQVILVRKIDRMLWAEVHDFLDEQKHSYGITYINGIHNFMTMYGIDSITEDAFKKNYYRWRADIRRKEKKRGYNRLKK</sequence>
<dbReference type="EMBL" id="BK015366">
    <property type="protein sequence ID" value="DAE03458.1"/>
    <property type="molecule type" value="Genomic_DNA"/>
</dbReference>